<evidence type="ECO:0000313" key="2">
    <source>
        <dbReference type="EnsemblPlants" id="KQJ85812"/>
    </source>
</evidence>
<dbReference type="InParanoid" id="A0A0Q3EHP4"/>
<dbReference type="EnsemblPlants" id="KQJ85812">
    <property type="protein sequence ID" value="KQJ85812"/>
    <property type="gene ID" value="BRADI_4g01825v3"/>
</dbReference>
<sequence length="41" mass="5012">MPRQIPIREARRLAPWRRRLLRLQVPVHHLQGGMDQWLNCI</sequence>
<name>A0A0Q3EHP4_BRADI</name>
<dbReference type="EMBL" id="CM000883">
    <property type="protein sequence ID" value="KQJ85812.1"/>
    <property type="molecule type" value="Genomic_DNA"/>
</dbReference>
<accession>A0A0Q3EHP4</accession>
<evidence type="ECO:0000313" key="3">
    <source>
        <dbReference type="Proteomes" id="UP000008810"/>
    </source>
</evidence>
<dbReference type="Proteomes" id="UP000008810">
    <property type="component" value="Chromosome 4"/>
</dbReference>
<dbReference type="Gramene" id="KQJ85812">
    <property type="protein sequence ID" value="KQJ85812"/>
    <property type="gene ID" value="BRADI_4g01825v3"/>
</dbReference>
<protein>
    <submittedName>
        <fullName evidence="1 2">Uncharacterized protein</fullName>
    </submittedName>
</protein>
<reference evidence="1 2" key="1">
    <citation type="journal article" date="2010" name="Nature">
        <title>Genome sequencing and analysis of the model grass Brachypodium distachyon.</title>
        <authorList>
            <consortium name="International Brachypodium Initiative"/>
        </authorList>
    </citation>
    <scope>NUCLEOTIDE SEQUENCE [LARGE SCALE GENOMIC DNA]</scope>
    <source>
        <strain evidence="1 2">Bd21</strain>
    </source>
</reference>
<reference evidence="1" key="2">
    <citation type="submission" date="2017-06" db="EMBL/GenBank/DDBJ databases">
        <title>WGS assembly of Brachypodium distachyon.</title>
        <authorList>
            <consortium name="The International Brachypodium Initiative"/>
            <person name="Lucas S."/>
            <person name="Harmon-Smith M."/>
            <person name="Lail K."/>
            <person name="Tice H."/>
            <person name="Grimwood J."/>
            <person name="Bruce D."/>
            <person name="Barry K."/>
            <person name="Shu S."/>
            <person name="Lindquist E."/>
            <person name="Wang M."/>
            <person name="Pitluck S."/>
            <person name="Vogel J.P."/>
            <person name="Garvin D.F."/>
            <person name="Mockler T.C."/>
            <person name="Schmutz J."/>
            <person name="Rokhsar D."/>
            <person name="Bevan M.W."/>
        </authorList>
    </citation>
    <scope>NUCLEOTIDE SEQUENCE</scope>
    <source>
        <strain evidence="1">Bd21</strain>
    </source>
</reference>
<proteinExistence type="predicted"/>
<reference evidence="2" key="3">
    <citation type="submission" date="2018-08" db="UniProtKB">
        <authorList>
            <consortium name="EnsemblPlants"/>
        </authorList>
    </citation>
    <scope>IDENTIFICATION</scope>
    <source>
        <strain evidence="2">cv. Bd21</strain>
    </source>
</reference>
<organism evidence="1">
    <name type="scientific">Brachypodium distachyon</name>
    <name type="common">Purple false brome</name>
    <name type="synonym">Trachynia distachya</name>
    <dbReference type="NCBI Taxonomy" id="15368"/>
    <lineage>
        <taxon>Eukaryota</taxon>
        <taxon>Viridiplantae</taxon>
        <taxon>Streptophyta</taxon>
        <taxon>Embryophyta</taxon>
        <taxon>Tracheophyta</taxon>
        <taxon>Spermatophyta</taxon>
        <taxon>Magnoliopsida</taxon>
        <taxon>Liliopsida</taxon>
        <taxon>Poales</taxon>
        <taxon>Poaceae</taxon>
        <taxon>BOP clade</taxon>
        <taxon>Pooideae</taxon>
        <taxon>Stipodae</taxon>
        <taxon>Brachypodieae</taxon>
        <taxon>Brachypodium</taxon>
    </lineage>
</organism>
<evidence type="ECO:0000313" key="1">
    <source>
        <dbReference type="EMBL" id="KQJ85812.1"/>
    </source>
</evidence>
<dbReference type="AlphaFoldDB" id="A0A0Q3EHP4"/>
<keyword evidence="3" id="KW-1185">Reference proteome</keyword>
<gene>
    <name evidence="1" type="ORF">BRADI_4g01825v3</name>
</gene>